<accession>A0A378MZP0</accession>
<dbReference type="GO" id="GO:0004643">
    <property type="term" value="F:phosphoribosylaminoimidazolecarboxamide formyltransferase activity"/>
    <property type="evidence" value="ECO:0007669"/>
    <property type="project" value="InterPro"/>
</dbReference>
<name>A0A378MZP0_MANHA</name>
<dbReference type="GO" id="GO:0003937">
    <property type="term" value="F:IMP cyclohydrolase activity"/>
    <property type="evidence" value="ECO:0007669"/>
    <property type="project" value="InterPro"/>
</dbReference>
<protein>
    <submittedName>
        <fullName evidence="1">Bifunctional purine biosynthesis protein PurH</fullName>
    </submittedName>
</protein>
<evidence type="ECO:0000313" key="1">
    <source>
        <dbReference type="EMBL" id="STY60799.1"/>
    </source>
</evidence>
<dbReference type="Pfam" id="PF01808">
    <property type="entry name" value="AICARFT_IMPCHas"/>
    <property type="match status" value="1"/>
</dbReference>
<organism evidence="1 2">
    <name type="scientific">Mannheimia haemolytica</name>
    <name type="common">Pasteurella haemolytica</name>
    <dbReference type="NCBI Taxonomy" id="75985"/>
    <lineage>
        <taxon>Bacteria</taxon>
        <taxon>Pseudomonadati</taxon>
        <taxon>Pseudomonadota</taxon>
        <taxon>Gammaproteobacteria</taxon>
        <taxon>Pasteurellales</taxon>
        <taxon>Pasteurellaceae</taxon>
        <taxon>Mannheimia</taxon>
    </lineage>
</organism>
<evidence type="ECO:0000313" key="2">
    <source>
        <dbReference type="Proteomes" id="UP000254802"/>
    </source>
</evidence>
<dbReference type="InterPro" id="IPR016193">
    <property type="entry name" value="Cytidine_deaminase-like"/>
</dbReference>
<dbReference type="EMBL" id="UGPN01000002">
    <property type="protein sequence ID" value="STY60799.1"/>
    <property type="molecule type" value="Genomic_DNA"/>
</dbReference>
<sequence length="40" mass="4436">MIIAPTVSASAKEVLATKKNVRVLECGEFSEAVKRLDFKR</sequence>
<dbReference type="Proteomes" id="UP000254802">
    <property type="component" value="Unassembled WGS sequence"/>
</dbReference>
<gene>
    <name evidence="1" type="primary">purH_2</name>
    <name evidence="1" type="ORF">NCTC10638_02005</name>
</gene>
<dbReference type="AlphaFoldDB" id="A0A378MZP0"/>
<dbReference type="SUPFAM" id="SSF53927">
    <property type="entry name" value="Cytidine deaminase-like"/>
    <property type="match status" value="1"/>
</dbReference>
<dbReference type="InterPro" id="IPR002695">
    <property type="entry name" value="PurH-like"/>
</dbReference>
<dbReference type="GO" id="GO:0006164">
    <property type="term" value="P:purine nucleotide biosynthetic process"/>
    <property type="evidence" value="ECO:0007669"/>
    <property type="project" value="InterPro"/>
</dbReference>
<proteinExistence type="predicted"/>
<reference evidence="1 2" key="1">
    <citation type="submission" date="2018-06" db="EMBL/GenBank/DDBJ databases">
        <authorList>
            <consortium name="Pathogen Informatics"/>
            <person name="Doyle S."/>
        </authorList>
    </citation>
    <scope>NUCLEOTIDE SEQUENCE [LARGE SCALE GENOMIC DNA]</scope>
    <source>
        <strain evidence="1 2">NCTC10638</strain>
    </source>
</reference>